<organism evidence="1 2">
    <name type="scientific">Zosterops borbonicus</name>
    <dbReference type="NCBI Taxonomy" id="364589"/>
    <lineage>
        <taxon>Eukaryota</taxon>
        <taxon>Metazoa</taxon>
        <taxon>Chordata</taxon>
        <taxon>Craniata</taxon>
        <taxon>Vertebrata</taxon>
        <taxon>Euteleostomi</taxon>
        <taxon>Archelosauria</taxon>
        <taxon>Archosauria</taxon>
        <taxon>Dinosauria</taxon>
        <taxon>Saurischia</taxon>
        <taxon>Theropoda</taxon>
        <taxon>Coelurosauria</taxon>
        <taxon>Aves</taxon>
        <taxon>Neognathae</taxon>
        <taxon>Neoaves</taxon>
        <taxon>Telluraves</taxon>
        <taxon>Australaves</taxon>
        <taxon>Passeriformes</taxon>
        <taxon>Sylvioidea</taxon>
        <taxon>Zosteropidae</taxon>
        <taxon>Zosterops</taxon>
    </lineage>
</organism>
<comment type="caution">
    <text evidence="1">The sequence shown here is derived from an EMBL/GenBank/DDBJ whole genome shotgun (WGS) entry which is preliminary data.</text>
</comment>
<dbReference type="Proteomes" id="UP000796761">
    <property type="component" value="Unassembled WGS sequence"/>
</dbReference>
<dbReference type="AlphaFoldDB" id="A0A8K1G6J5"/>
<gene>
    <name evidence="1" type="ORF">HGM15179_014610</name>
</gene>
<dbReference type="EMBL" id="SWJQ01000585">
    <property type="protein sequence ID" value="TRZ12491.1"/>
    <property type="molecule type" value="Genomic_DNA"/>
</dbReference>
<evidence type="ECO:0000313" key="2">
    <source>
        <dbReference type="Proteomes" id="UP000796761"/>
    </source>
</evidence>
<keyword evidence="2" id="KW-1185">Reference proteome</keyword>
<name>A0A8K1G6J5_9PASS</name>
<proteinExistence type="predicted"/>
<sequence>MAILDTAGSPQPSWTLLDNHGHPGHCWVTMAILDAAGYCWTLLDCHSHTGHCWITMTMLDIPGSPRPYWTLLDTAGSPWPSWTSLDTPGSLAASEVRWEVEKGKATKFRSFPI</sequence>
<reference evidence="1" key="1">
    <citation type="submission" date="2019-04" db="EMBL/GenBank/DDBJ databases">
        <title>Genome assembly of Zosterops borbonicus 15179.</title>
        <authorList>
            <person name="Leroy T."/>
            <person name="Anselmetti Y."/>
            <person name="Tilak M.-K."/>
            <person name="Nabholz B."/>
        </authorList>
    </citation>
    <scope>NUCLEOTIDE SEQUENCE</scope>
    <source>
        <strain evidence="1">HGM_15179</strain>
        <tissue evidence="1">Muscle</tissue>
    </source>
</reference>
<protein>
    <submittedName>
        <fullName evidence="1">Uncharacterized protein</fullName>
    </submittedName>
</protein>
<evidence type="ECO:0000313" key="1">
    <source>
        <dbReference type="EMBL" id="TRZ12491.1"/>
    </source>
</evidence>
<accession>A0A8K1G6J5</accession>